<dbReference type="Proteomes" id="UP000301309">
    <property type="component" value="Unassembled WGS sequence"/>
</dbReference>
<dbReference type="EMBL" id="BJHW01000002">
    <property type="protein sequence ID" value="GDY59404.1"/>
    <property type="molecule type" value="Genomic_DNA"/>
</dbReference>
<protein>
    <recommendedName>
        <fullName evidence="3">ROK family protein</fullName>
    </recommendedName>
</protein>
<evidence type="ECO:0008006" key="3">
    <source>
        <dbReference type="Google" id="ProtNLM"/>
    </source>
</evidence>
<evidence type="ECO:0000313" key="1">
    <source>
        <dbReference type="EMBL" id="GDY59404.1"/>
    </source>
</evidence>
<proteinExistence type="predicted"/>
<sequence>MPTVIGWSELRDDLVSAVRAVVYQRALPLATPELTITATQLKGRSGLHGGIALATQDVFGPAGIVRLPADMSGTGE</sequence>
<evidence type="ECO:0000313" key="2">
    <source>
        <dbReference type="Proteomes" id="UP000301309"/>
    </source>
</evidence>
<gene>
    <name evidence="1" type="ORF">SVIO_100270</name>
</gene>
<organism evidence="1 2">
    <name type="scientific">Streptomyces violaceusniger</name>
    <dbReference type="NCBI Taxonomy" id="68280"/>
    <lineage>
        <taxon>Bacteria</taxon>
        <taxon>Bacillati</taxon>
        <taxon>Actinomycetota</taxon>
        <taxon>Actinomycetes</taxon>
        <taxon>Kitasatosporales</taxon>
        <taxon>Streptomycetaceae</taxon>
        <taxon>Streptomyces</taxon>
        <taxon>Streptomyces violaceusniger group</taxon>
    </lineage>
</organism>
<reference evidence="1 2" key="1">
    <citation type="journal article" date="2020" name="Int. J. Syst. Evol. Microbiol.">
        <title>Reclassification of Streptomyces castelarensis and Streptomyces sporoclivatus as later heterotypic synonyms of Streptomyces antimycoticus.</title>
        <authorList>
            <person name="Komaki H."/>
            <person name="Tamura T."/>
        </authorList>
    </citation>
    <scope>NUCLEOTIDE SEQUENCE [LARGE SCALE GENOMIC DNA]</scope>
    <source>
        <strain evidence="1 2">NBRC 13459</strain>
    </source>
</reference>
<dbReference type="AlphaFoldDB" id="A0A4D4LG88"/>
<name>A0A4D4LG88_STRVO</name>
<accession>A0A4D4LG88</accession>
<comment type="caution">
    <text evidence="1">The sequence shown here is derived from an EMBL/GenBank/DDBJ whole genome shotgun (WGS) entry which is preliminary data.</text>
</comment>
<keyword evidence="2" id="KW-1185">Reference proteome</keyword>